<dbReference type="InterPro" id="IPR037138">
    <property type="entry name" value="His_deacetylse_dom_sf"/>
</dbReference>
<dbReference type="Proteomes" id="UP001295684">
    <property type="component" value="Unassembled WGS sequence"/>
</dbReference>
<dbReference type="PRINTS" id="PR01270">
    <property type="entry name" value="HDASUPER"/>
</dbReference>
<evidence type="ECO:0000313" key="3">
    <source>
        <dbReference type="Proteomes" id="UP001295684"/>
    </source>
</evidence>
<dbReference type="GO" id="GO:0000118">
    <property type="term" value="C:histone deacetylase complex"/>
    <property type="evidence" value="ECO:0007669"/>
    <property type="project" value="TreeGrafter"/>
</dbReference>
<sequence>MLRATYGTVCASFMALQRGVAINLSGGYHHACGNQGGGFCIYPDIKIAINLLRKFCGIKKVTIIDLDAHKETVMRGTS</sequence>
<gene>
    <name evidence="2" type="ORF">ECRASSUSDP1_LOCUS12772</name>
</gene>
<dbReference type="GO" id="GO:0004407">
    <property type="term" value="F:histone deacetylase activity"/>
    <property type="evidence" value="ECO:0007669"/>
    <property type="project" value="TreeGrafter"/>
</dbReference>
<dbReference type="PANTHER" id="PTHR10625:SF23">
    <property type="entry name" value="HISTONE DEACETYLASE 11"/>
    <property type="match status" value="1"/>
</dbReference>
<evidence type="ECO:0000259" key="1">
    <source>
        <dbReference type="Pfam" id="PF00850"/>
    </source>
</evidence>
<name>A0AAD1UTG1_EUPCR</name>
<evidence type="ECO:0000313" key="2">
    <source>
        <dbReference type="EMBL" id="CAI2371449.1"/>
    </source>
</evidence>
<dbReference type="InterPro" id="IPR023696">
    <property type="entry name" value="Ureohydrolase_dom_sf"/>
</dbReference>
<dbReference type="InterPro" id="IPR000286">
    <property type="entry name" value="HDACs"/>
</dbReference>
<dbReference type="AlphaFoldDB" id="A0AAD1UTG1"/>
<dbReference type="EMBL" id="CAMPGE010012688">
    <property type="protein sequence ID" value="CAI2371449.1"/>
    <property type="molecule type" value="Genomic_DNA"/>
</dbReference>
<reference evidence="2" key="1">
    <citation type="submission" date="2023-07" db="EMBL/GenBank/DDBJ databases">
        <authorList>
            <consortium name="AG Swart"/>
            <person name="Singh M."/>
            <person name="Singh A."/>
            <person name="Seah K."/>
            <person name="Emmerich C."/>
        </authorList>
    </citation>
    <scope>NUCLEOTIDE SEQUENCE</scope>
    <source>
        <strain evidence="2">DP1</strain>
    </source>
</reference>
<dbReference type="GO" id="GO:0040029">
    <property type="term" value="P:epigenetic regulation of gene expression"/>
    <property type="evidence" value="ECO:0007669"/>
    <property type="project" value="TreeGrafter"/>
</dbReference>
<dbReference type="SUPFAM" id="SSF52768">
    <property type="entry name" value="Arginase/deacetylase"/>
    <property type="match status" value="1"/>
</dbReference>
<dbReference type="Pfam" id="PF00850">
    <property type="entry name" value="Hist_deacetyl"/>
    <property type="match status" value="1"/>
</dbReference>
<dbReference type="Gene3D" id="3.40.800.20">
    <property type="entry name" value="Histone deacetylase domain"/>
    <property type="match status" value="1"/>
</dbReference>
<comment type="caution">
    <text evidence="2">The sequence shown here is derived from an EMBL/GenBank/DDBJ whole genome shotgun (WGS) entry which is preliminary data.</text>
</comment>
<feature type="domain" description="Histone deacetylase" evidence="1">
    <location>
        <begin position="15"/>
        <end position="70"/>
    </location>
</feature>
<protein>
    <recommendedName>
        <fullName evidence="1">Histone deacetylase domain-containing protein</fullName>
    </recommendedName>
</protein>
<keyword evidence="3" id="KW-1185">Reference proteome</keyword>
<dbReference type="PANTHER" id="PTHR10625">
    <property type="entry name" value="HISTONE DEACETYLASE HDAC1-RELATED"/>
    <property type="match status" value="1"/>
</dbReference>
<accession>A0AAD1UTG1</accession>
<organism evidence="2 3">
    <name type="scientific">Euplotes crassus</name>
    <dbReference type="NCBI Taxonomy" id="5936"/>
    <lineage>
        <taxon>Eukaryota</taxon>
        <taxon>Sar</taxon>
        <taxon>Alveolata</taxon>
        <taxon>Ciliophora</taxon>
        <taxon>Intramacronucleata</taxon>
        <taxon>Spirotrichea</taxon>
        <taxon>Hypotrichia</taxon>
        <taxon>Euplotida</taxon>
        <taxon>Euplotidae</taxon>
        <taxon>Moneuplotes</taxon>
    </lineage>
</organism>
<proteinExistence type="predicted"/>
<dbReference type="InterPro" id="IPR023801">
    <property type="entry name" value="His_deacetylse_dom"/>
</dbReference>